<comment type="caution">
    <text evidence="4">The sequence shown here is derived from an EMBL/GenBank/DDBJ whole genome shotgun (WGS) entry which is preliminary data.</text>
</comment>
<dbReference type="InterPro" id="IPR020904">
    <property type="entry name" value="Sc_DH/Rdtase_CS"/>
</dbReference>
<evidence type="ECO:0000313" key="4">
    <source>
        <dbReference type="EMBL" id="GGH08129.1"/>
    </source>
</evidence>
<dbReference type="Proteomes" id="UP000596938">
    <property type="component" value="Unassembled WGS sequence"/>
</dbReference>
<dbReference type="PRINTS" id="PR00081">
    <property type="entry name" value="GDHRDH"/>
</dbReference>
<organism evidence="4 5">
    <name type="scientific">Pseudarthrobacter polychromogenes</name>
    <dbReference type="NCBI Taxonomy" id="1676"/>
    <lineage>
        <taxon>Bacteria</taxon>
        <taxon>Bacillati</taxon>
        <taxon>Actinomycetota</taxon>
        <taxon>Actinomycetes</taxon>
        <taxon>Micrococcales</taxon>
        <taxon>Micrococcaceae</taxon>
        <taxon>Pseudarthrobacter</taxon>
    </lineage>
</organism>
<dbReference type="SUPFAM" id="SSF51735">
    <property type="entry name" value="NAD(P)-binding Rossmann-fold domains"/>
    <property type="match status" value="1"/>
</dbReference>
<dbReference type="InterPro" id="IPR002347">
    <property type="entry name" value="SDR_fam"/>
</dbReference>
<evidence type="ECO:0000256" key="3">
    <source>
        <dbReference type="SAM" id="MobiDB-lite"/>
    </source>
</evidence>
<keyword evidence="5" id="KW-1185">Reference proteome</keyword>
<evidence type="ECO:0000256" key="1">
    <source>
        <dbReference type="ARBA" id="ARBA00006484"/>
    </source>
</evidence>
<dbReference type="EMBL" id="BMKU01000014">
    <property type="protein sequence ID" value="GGH08129.1"/>
    <property type="molecule type" value="Genomic_DNA"/>
</dbReference>
<dbReference type="Gene3D" id="3.40.50.720">
    <property type="entry name" value="NAD(P)-binding Rossmann-like Domain"/>
    <property type="match status" value="1"/>
</dbReference>
<feature type="region of interest" description="Disordered" evidence="3">
    <location>
        <begin position="1"/>
        <end position="23"/>
    </location>
</feature>
<keyword evidence="2" id="KW-0560">Oxidoreductase</keyword>
<comment type="similarity">
    <text evidence="1">Belongs to the short-chain dehydrogenases/reductases (SDR) family.</text>
</comment>
<dbReference type="PANTHER" id="PTHR24321:SF8">
    <property type="entry name" value="ESTRADIOL 17-BETA-DEHYDROGENASE 8-RELATED"/>
    <property type="match status" value="1"/>
</dbReference>
<evidence type="ECO:0000256" key="2">
    <source>
        <dbReference type="ARBA" id="ARBA00023002"/>
    </source>
</evidence>
<gene>
    <name evidence="4" type="ORF">GCM10011577_35940</name>
</gene>
<name>A0ABQ1XZU7_9MICC</name>
<reference evidence="5" key="1">
    <citation type="journal article" date="2019" name="Int. J. Syst. Evol. Microbiol.">
        <title>The Global Catalogue of Microorganisms (GCM) 10K type strain sequencing project: providing services to taxonomists for standard genome sequencing and annotation.</title>
        <authorList>
            <consortium name="The Broad Institute Genomics Platform"/>
            <consortium name="The Broad Institute Genome Sequencing Center for Infectious Disease"/>
            <person name="Wu L."/>
            <person name="Ma J."/>
        </authorList>
    </citation>
    <scope>NUCLEOTIDE SEQUENCE [LARGE SCALE GENOMIC DNA]</scope>
    <source>
        <strain evidence="5">CGMCC 1.1927</strain>
    </source>
</reference>
<dbReference type="Pfam" id="PF13561">
    <property type="entry name" value="adh_short_C2"/>
    <property type="match status" value="1"/>
</dbReference>
<protein>
    <recommendedName>
        <fullName evidence="6">3alpha(Or 20beta)-hydroxysteroid dehydrogenase</fullName>
    </recommendedName>
</protein>
<proteinExistence type="inferred from homology"/>
<dbReference type="PRINTS" id="PR00080">
    <property type="entry name" value="SDRFAMILY"/>
</dbReference>
<evidence type="ECO:0000313" key="5">
    <source>
        <dbReference type="Proteomes" id="UP000596938"/>
    </source>
</evidence>
<dbReference type="NCBIfam" id="NF005559">
    <property type="entry name" value="PRK07231.1"/>
    <property type="match status" value="1"/>
</dbReference>
<accession>A0ABQ1XZU7</accession>
<evidence type="ECO:0008006" key="6">
    <source>
        <dbReference type="Google" id="ProtNLM"/>
    </source>
</evidence>
<sequence>MVTMTPHSFNRKGNMPTDPSLIDPSPRRLVDRVALITGAARGQGAAHALRLANEGATVYLADVLDEDGQKTAEELRAKGFDATYLHLDVSSPDDWHRAYEVIDTRFGRLDILVNNAGIVRVTKLAEESLETWNRILSVNLTGPFLGIQTMIPLLRAGTRSSIVNTSSIFGPSGAIGYASYASSKAGLLGLTRTAALELASDGIRVNALVPGGVNTPINAAEPEGGVVPETPLGRRADPAELAAAVAYLVSDDASFVTGTELVVDGGFLAR</sequence>
<dbReference type="PANTHER" id="PTHR24321">
    <property type="entry name" value="DEHYDROGENASES, SHORT CHAIN"/>
    <property type="match status" value="1"/>
</dbReference>
<dbReference type="PROSITE" id="PS00061">
    <property type="entry name" value="ADH_SHORT"/>
    <property type="match status" value="1"/>
</dbReference>
<dbReference type="InterPro" id="IPR036291">
    <property type="entry name" value="NAD(P)-bd_dom_sf"/>
</dbReference>